<keyword evidence="3" id="KW-1185">Reference proteome</keyword>
<comment type="caution">
    <text evidence="2">The sequence shown here is derived from an EMBL/GenBank/DDBJ whole genome shotgun (WGS) entry which is preliminary data.</text>
</comment>
<reference evidence="2" key="1">
    <citation type="submission" date="2022-11" db="EMBL/GenBank/DDBJ databases">
        <authorList>
            <person name="Petersen C."/>
        </authorList>
    </citation>
    <scope>NUCLEOTIDE SEQUENCE</scope>
    <source>
        <strain evidence="2">IBT 34128</strain>
    </source>
</reference>
<proteinExistence type="predicted"/>
<evidence type="ECO:0000313" key="2">
    <source>
        <dbReference type="EMBL" id="KAJ5115427.1"/>
    </source>
</evidence>
<sequence length="245" mass="27371">MTQLPPESVGWMEMSFFLIQTESCRLLHPVLGTREQCSAQTLPDIAAKRKMIQERTQYVSSRYGISSSSKMPNHLPRIAMQHSITAYKKMEFMLQLREKISMQKQEDFQDDDVADVLNPSFKLACDGLESSYCLALLQHQALASRSAQQTTTSSDIQAPLERRPASPGFGLGEDPHETEIPLPYTTPHEGSLPNFEAILEQGFLADTSQNIFSSLDLSVSEVPFLPEWNAVINGSLIDGNYSNAR</sequence>
<organism evidence="2 3">
    <name type="scientific">Penicillium alfredii</name>
    <dbReference type="NCBI Taxonomy" id="1506179"/>
    <lineage>
        <taxon>Eukaryota</taxon>
        <taxon>Fungi</taxon>
        <taxon>Dikarya</taxon>
        <taxon>Ascomycota</taxon>
        <taxon>Pezizomycotina</taxon>
        <taxon>Eurotiomycetes</taxon>
        <taxon>Eurotiomycetidae</taxon>
        <taxon>Eurotiales</taxon>
        <taxon>Aspergillaceae</taxon>
        <taxon>Penicillium</taxon>
    </lineage>
</organism>
<name>A0A9W9KRM0_9EURO</name>
<dbReference type="GeneID" id="81390936"/>
<protein>
    <submittedName>
        <fullName evidence="2">Uncharacterized protein</fullName>
    </submittedName>
</protein>
<dbReference type="Proteomes" id="UP001141434">
    <property type="component" value="Unassembled WGS sequence"/>
</dbReference>
<evidence type="ECO:0000313" key="3">
    <source>
        <dbReference type="Proteomes" id="UP001141434"/>
    </source>
</evidence>
<feature type="region of interest" description="Disordered" evidence="1">
    <location>
        <begin position="148"/>
        <end position="171"/>
    </location>
</feature>
<dbReference type="OrthoDB" id="424974at2759"/>
<dbReference type="EMBL" id="JAPMSZ010000001">
    <property type="protein sequence ID" value="KAJ5115427.1"/>
    <property type="molecule type" value="Genomic_DNA"/>
</dbReference>
<dbReference type="RefSeq" id="XP_056516618.1">
    <property type="nucleotide sequence ID" value="XM_056651768.1"/>
</dbReference>
<dbReference type="AlphaFoldDB" id="A0A9W9KRM0"/>
<gene>
    <name evidence="2" type="ORF">NUU61_001186</name>
</gene>
<reference evidence="2" key="2">
    <citation type="journal article" date="2023" name="IMA Fungus">
        <title>Comparative genomic study of the Penicillium genus elucidates a diverse pangenome and 15 lateral gene transfer events.</title>
        <authorList>
            <person name="Petersen C."/>
            <person name="Sorensen T."/>
            <person name="Nielsen M.R."/>
            <person name="Sondergaard T.E."/>
            <person name="Sorensen J.L."/>
            <person name="Fitzpatrick D.A."/>
            <person name="Frisvad J.C."/>
            <person name="Nielsen K.L."/>
        </authorList>
    </citation>
    <scope>NUCLEOTIDE SEQUENCE</scope>
    <source>
        <strain evidence="2">IBT 34128</strain>
    </source>
</reference>
<accession>A0A9W9KRM0</accession>
<evidence type="ECO:0000256" key="1">
    <source>
        <dbReference type="SAM" id="MobiDB-lite"/>
    </source>
</evidence>